<reference evidence="2" key="1">
    <citation type="submission" date="2025-08" db="UniProtKB">
        <authorList>
            <consortium name="RefSeq"/>
        </authorList>
    </citation>
    <scope>IDENTIFICATION</scope>
    <source>
        <tissue evidence="2">Whole organism</tissue>
    </source>
</reference>
<evidence type="ECO:0000313" key="1">
    <source>
        <dbReference type="Proteomes" id="UP000694843"/>
    </source>
</evidence>
<dbReference type="OrthoDB" id="6382066at2759"/>
<accession>A0A979FT12</accession>
<keyword evidence="1" id="KW-1185">Reference proteome</keyword>
<gene>
    <name evidence="2" type="primary">LOC108664726</name>
</gene>
<dbReference type="GeneID" id="108664726"/>
<dbReference type="RefSeq" id="XP_047739757.1">
    <property type="nucleotide sequence ID" value="XM_047883801.1"/>
</dbReference>
<name>A0A979FT12_HYAAZ</name>
<dbReference type="AlphaFoldDB" id="A0A979FT12"/>
<protein>
    <submittedName>
        <fullName evidence="2">Uncharacterized protein LOC108664726</fullName>
    </submittedName>
</protein>
<dbReference type="Proteomes" id="UP000694843">
    <property type="component" value="Unplaced"/>
</dbReference>
<dbReference type="KEGG" id="hazt:108664726"/>
<sequence>MNRLALASGLMLNRTLRRYSISAEDLRKLVTTIQNTAGSTAKAKLMLIKNKVFEVASGGGTTLDLNAVPDELLSVAPLQYLDGLSITSRISALGRNASYNTAQMATLISGIGSDRLSDVPSNAKEALPTKIYKDLSKGELLAGAVGMLPSSKMGLTISDKTFKTAVNMNLDADAAMFIQKMDVFNIPPSDIIQQLEYMKDVFPSIDACWILQLIYMNYSKMEMLVEWGENGQLLTPYTIELMPLCVATDLSRQNRIGKLDEVSKRILLERLVLDKKIFLTYRSITEMGIEEIIYEGLRAKGWPSVLTGADVKMYGELLLFFPLDLLNAVTAEGLPILIEIFNSLASSVLMPCLSRGTQEAVENLIFKYKGDDPQTWRQISEMCCLLYILSPETISRIPRGALMSCRCHIADRAQYSSDDDIRELECPNTFNYGIEFQRKNVLRAQARAALDILDLNNVPGYNPSGRRKRAVSNIALCNRASVSGADDISNGELSAASPNEIMECLAALGERYMNDSKAQVLANKVRDSLSPRSWSSLTNDLMRDMNFIMKGIPANEIRDLPAFSPPTQFYDAVVVLGNEKMMFSDDQVTTFQRECYK</sequence>
<proteinExistence type="predicted"/>
<organism evidence="1 2">
    <name type="scientific">Hyalella azteca</name>
    <name type="common">Amphipod</name>
    <dbReference type="NCBI Taxonomy" id="294128"/>
    <lineage>
        <taxon>Eukaryota</taxon>
        <taxon>Metazoa</taxon>
        <taxon>Ecdysozoa</taxon>
        <taxon>Arthropoda</taxon>
        <taxon>Crustacea</taxon>
        <taxon>Multicrustacea</taxon>
        <taxon>Malacostraca</taxon>
        <taxon>Eumalacostraca</taxon>
        <taxon>Peracarida</taxon>
        <taxon>Amphipoda</taxon>
        <taxon>Senticaudata</taxon>
        <taxon>Talitrida</taxon>
        <taxon>Talitroidea</taxon>
        <taxon>Hyalellidae</taxon>
        <taxon>Hyalella</taxon>
    </lineage>
</organism>
<evidence type="ECO:0000313" key="2">
    <source>
        <dbReference type="RefSeq" id="XP_047739757.1"/>
    </source>
</evidence>